<dbReference type="AlphaFoldDB" id="A0A1Y1I6W2"/>
<feature type="region of interest" description="Disordered" evidence="1">
    <location>
        <begin position="292"/>
        <end position="336"/>
    </location>
</feature>
<organism evidence="2 3">
    <name type="scientific">Klebsormidium nitens</name>
    <name type="common">Green alga</name>
    <name type="synonym">Ulothrix nitens</name>
    <dbReference type="NCBI Taxonomy" id="105231"/>
    <lineage>
        <taxon>Eukaryota</taxon>
        <taxon>Viridiplantae</taxon>
        <taxon>Streptophyta</taxon>
        <taxon>Klebsormidiophyceae</taxon>
        <taxon>Klebsormidiales</taxon>
        <taxon>Klebsormidiaceae</taxon>
        <taxon>Klebsormidium</taxon>
    </lineage>
</organism>
<reference evidence="2 3" key="1">
    <citation type="journal article" date="2014" name="Nat. Commun.">
        <title>Klebsormidium flaccidum genome reveals primary factors for plant terrestrial adaptation.</title>
        <authorList>
            <person name="Hori K."/>
            <person name="Maruyama F."/>
            <person name="Fujisawa T."/>
            <person name="Togashi T."/>
            <person name="Yamamoto N."/>
            <person name="Seo M."/>
            <person name="Sato S."/>
            <person name="Yamada T."/>
            <person name="Mori H."/>
            <person name="Tajima N."/>
            <person name="Moriyama T."/>
            <person name="Ikeuchi M."/>
            <person name="Watanabe M."/>
            <person name="Wada H."/>
            <person name="Kobayashi K."/>
            <person name="Saito M."/>
            <person name="Masuda T."/>
            <person name="Sasaki-Sekimoto Y."/>
            <person name="Mashiguchi K."/>
            <person name="Awai K."/>
            <person name="Shimojima M."/>
            <person name="Masuda S."/>
            <person name="Iwai M."/>
            <person name="Nobusawa T."/>
            <person name="Narise T."/>
            <person name="Kondo S."/>
            <person name="Saito H."/>
            <person name="Sato R."/>
            <person name="Murakawa M."/>
            <person name="Ihara Y."/>
            <person name="Oshima-Yamada Y."/>
            <person name="Ohtaka K."/>
            <person name="Satoh M."/>
            <person name="Sonobe K."/>
            <person name="Ishii M."/>
            <person name="Ohtani R."/>
            <person name="Kanamori-Sato M."/>
            <person name="Honoki R."/>
            <person name="Miyazaki D."/>
            <person name="Mochizuki H."/>
            <person name="Umetsu J."/>
            <person name="Higashi K."/>
            <person name="Shibata D."/>
            <person name="Kamiya Y."/>
            <person name="Sato N."/>
            <person name="Nakamura Y."/>
            <person name="Tabata S."/>
            <person name="Ida S."/>
            <person name="Kurokawa K."/>
            <person name="Ohta H."/>
        </authorList>
    </citation>
    <scope>NUCLEOTIDE SEQUENCE [LARGE SCALE GENOMIC DNA]</scope>
    <source>
        <strain evidence="2 3">NIES-2285</strain>
    </source>
</reference>
<evidence type="ECO:0000256" key="1">
    <source>
        <dbReference type="SAM" id="MobiDB-lite"/>
    </source>
</evidence>
<dbReference type="Proteomes" id="UP000054558">
    <property type="component" value="Unassembled WGS sequence"/>
</dbReference>
<accession>A0A1Y1I6W2</accession>
<dbReference type="EMBL" id="DF237254">
    <property type="protein sequence ID" value="GAQ86694.1"/>
    <property type="molecule type" value="Genomic_DNA"/>
</dbReference>
<name>A0A1Y1I6W2_KLENI</name>
<dbReference type="OrthoDB" id="2086989at2759"/>
<proteinExistence type="predicted"/>
<evidence type="ECO:0000313" key="3">
    <source>
        <dbReference type="Proteomes" id="UP000054558"/>
    </source>
</evidence>
<feature type="region of interest" description="Disordered" evidence="1">
    <location>
        <begin position="408"/>
        <end position="484"/>
    </location>
</feature>
<keyword evidence="3" id="KW-1185">Reference proteome</keyword>
<feature type="compositionally biased region" description="Low complexity" evidence="1">
    <location>
        <begin position="361"/>
        <end position="378"/>
    </location>
</feature>
<sequence length="484" mass="51911">MTSRRSCPTCRKPVQFVHPSFIVRDLVLKYGGSDGRAKLEADAAAQRERDADVDEHEDPLIIAMQFKKWTECCCGGGSGAFDPEDVFSRESLEEFMAADSFHDTLVRVNKAIRTWTPGCCSTGLAYCLWPCCCCCMLFVFSEYAVWQVEVALKDANEAAARAQAGHVWTLMHMDGEDREAGLIDHRFFLVLTIDPVKARKYMKTLVKPPGDSPGQGGQAPGSAEEIEAASEWCSAFFQKMPLGMEGRLAAEKDAEIQRLKRENELINGKLLERGLKIVRTVSGRVVSPVFRTATRPSTPARARSPFSAQSSPFSGRDSLGASPLGDSPGSPRLPDVDETAVLEDDVAAQTTVGSLASHSLDAAPDASGDTSDSASGSARHPIFSSGMDLPQISLPRVRVLRAGSRRMTASGAMTSPRAELSPTAQTADAARRRDRVMQEPAAQQMPPRAEPAAPNNATHAITAAGQASVNGESNGAPGYNGNAP</sequence>
<evidence type="ECO:0000313" key="2">
    <source>
        <dbReference type="EMBL" id="GAQ86694.1"/>
    </source>
</evidence>
<feature type="region of interest" description="Disordered" evidence="1">
    <location>
        <begin position="355"/>
        <end position="387"/>
    </location>
</feature>
<protein>
    <submittedName>
        <fullName evidence="2">Uncharacterized protein</fullName>
    </submittedName>
</protein>
<gene>
    <name evidence="2" type="ORF">KFL_003050060</name>
</gene>
<feature type="compositionally biased region" description="Low complexity" evidence="1">
    <location>
        <begin position="446"/>
        <end position="457"/>
    </location>
</feature>